<sequence>MLGFQSNEDLMTIIAWMYYVDGHTQQEIAEELGITRTKVSRLLSVAKNQGIVQVRINRSLPEYYILEKELKKLFGLKIAVVAPEDRNLLGQFGAEFLLKFIADHKPSRIGLGWSTTVSSMAPHLSQKIIQIHHKCSVHDLTGSFIGQRNPYSISWILAEAISAQYIPLAVPVLVENPSIKEEPSVKKALMEASEVDIAFVGMGCMGQESTLLKTKLVSKETMEQLEKLSCVGEVLMRFFDENGKPVQTSLDDRIVSIDWNAIQKIPVFVVMAAGKEKVLPLKAALKGGWISGLITDISTARNLVENK</sequence>
<gene>
    <name evidence="7" type="ordered locus">Tlet_1685</name>
</gene>
<dbReference type="InterPro" id="IPR037171">
    <property type="entry name" value="NagB/RpiA_transferase-like"/>
</dbReference>
<dbReference type="Proteomes" id="UP000002016">
    <property type="component" value="Chromosome"/>
</dbReference>
<dbReference type="KEGG" id="tle:Tlet_1685"/>
<dbReference type="PANTHER" id="PTHR34294:SF1">
    <property type="entry name" value="TRANSCRIPTIONAL REGULATOR LSRR"/>
    <property type="match status" value="1"/>
</dbReference>
<dbReference type="InterPro" id="IPR051054">
    <property type="entry name" value="SorC_transcr_regulators"/>
</dbReference>
<dbReference type="InterPro" id="IPR012318">
    <property type="entry name" value="HTH_CRP"/>
</dbReference>
<comment type="similarity">
    <text evidence="1">Belongs to the SorC transcriptional regulatory family.</text>
</comment>
<keyword evidence="4" id="KW-0804">Transcription</keyword>
<dbReference type="Gene3D" id="3.40.50.1360">
    <property type="match status" value="1"/>
</dbReference>
<evidence type="ECO:0000259" key="6">
    <source>
        <dbReference type="Pfam" id="PF13545"/>
    </source>
</evidence>
<evidence type="ECO:0000256" key="4">
    <source>
        <dbReference type="ARBA" id="ARBA00023163"/>
    </source>
</evidence>
<reference evidence="7 8" key="1">
    <citation type="submission" date="2007-08" db="EMBL/GenBank/DDBJ databases">
        <title>Complete sequence of Thermotoga lettingae TMO.</title>
        <authorList>
            <consortium name="US DOE Joint Genome Institute"/>
            <person name="Copeland A."/>
            <person name="Lucas S."/>
            <person name="Lapidus A."/>
            <person name="Barry K."/>
            <person name="Glavina del Rio T."/>
            <person name="Dalin E."/>
            <person name="Tice H."/>
            <person name="Pitluck S."/>
            <person name="Foster B."/>
            <person name="Bruce D."/>
            <person name="Schmutz J."/>
            <person name="Larimer F."/>
            <person name="Land M."/>
            <person name="Hauser L."/>
            <person name="Kyrpides N."/>
            <person name="Mikhailova N."/>
            <person name="Nelson K."/>
            <person name="Gogarten J.P."/>
            <person name="Noll K."/>
            <person name="Richardson P."/>
        </authorList>
    </citation>
    <scope>NUCLEOTIDE SEQUENCE [LARGE SCALE GENOMIC DNA]</scope>
    <source>
        <strain evidence="8">ATCC BAA-301 / DSM 14385 / NBRC 107922 / TMO</strain>
    </source>
</reference>
<reference evidence="7 8" key="2">
    <citation type="journal article" date="2009" name="Proc. Natl. Acad. Sci. U.S.A.">
        <title>On the chimeric nature, thermophilic origin, and phylogenetic placement of the Thermotogales.</title>
        <authorList>
            <person name="Zhaxybayeva O."/>
            <person name="Swithers K.S."/>
            <person name="Lapierre P."/>
            <person name="Fournier G.P."/>
            <person name="Bickhart D.M."/>
            <person name="DeBoy R.T."/>
            <person name="Nelson K.E."/>
            <person name="Nesbo C.L."/>
            <person name="Doolittle W.F."/>
            <person name="Gogarten J.P."/>
            <person name="Noll K.M."/>
        </authorList>
    </citation>
    <scope>NUCLEOTIDE SEQUENCE [LARGE SCALE GENOMIC DNA]</scope>
    <source>
        <strain evidence="8">ATCC BAA-301 / DSM 14385 / NBRC 107922 / TMO</strain>
    </source>
</reference>
<keyword evidence="3" id="KW-0238">DNA-binding</keyword>
<evidence type="ECO:0000256" key="3">
    <source>
        <dbReference type="ARBA" id="ARBA00023125"/>
    </source>
</evidence>
<evidence type="ECO:0000256" key="1">
    <source>
        <dbReference type="ARBA" id="ARBA00010466"/>
    </source>
</evidence>
<evidence type="ECO:0000256" key="2">
    <source>
        <dbReference type="ARBA" id="ARBA00023015"/>
    </source>
</evidence>
<feature type="domain" description="HTH crp-type" evidence="6">
    <location>
        <begin position="24"/>
        <end position="58"/>
    </location>
</feature>
<dbReference type="InterPro" id="IPR036388">
    <property type="entry name" value="WH-like_DNA-bd_sf"/>
</dbReference>
<dbReference type="EMBL" id="CP000812">
    <property type="protein sequence ID" value="ABV34239.1"/>
    <property type="molecule type" value="Genomic_DNA"/>
</dbReference>
<accession>A8F7V5</accession>
<dbReference type="HOGENOM" id="CLU_054506_0_0_0"/>
<dbReference type="RefSeq" id="WP_012003715.1">
    <property type="nucleotide sequence ID" value="NC_009828.1"/>
</dbReference>
<dbReference type="GO" id="GO:0003677">
    <property type="term" value="F:DNA binding"/>
    <property type="evidence" value="ECO:0007669"/>
    <property type="project" value="UniProtKB-KW"/>
</dbReference>
<keyword evidence="8" id="KW-1185">Reference proteome</keyword>
<dbReference type="GO" id="GO:0030246">
    <property type="term" value="F:carbohydrate binding"/>
    <property type="evidence" value="ECO:0007669"/>
    <property type="project" value="InterPro"/>
</dbReference>
<dbReference type="Gene3D" id="1.10.10.10">
    <property type="entry name" value="Winged helix-like DNA-binding domain superfamily/Winged helix DNA-binding domain"/>
    <property type="match status" value="1"/>
</dbReference>
<dbReference type="PANTHER" id="PTHR34294">
    <property type="entry name" value="TRANSCRIPTIONAL REGULATOR-RELATED"/>
    <property type="match status" value="1"/>
</dbReference>
<evidence type="ECO:0000259" key="5">
    <source>
        <dbReference type="Pfam" id="PF04198"/>
    </source>
</evidence>
<dbReference type="Pfam" id="PF13545">
    <property type="entry name" value="HTH_Crp_2"/>
    <property type="match status" value="1"/>
</dbReference>
<evidence type="ECO:0000313" key="8">
    <source>
        <dbReference type="Proteomes" id="UP000002016"/>
    </source>
</evidence>
<dbReference type="STRING" id="416591.Tlet_1685"/>
<dbReference type="GO" id="GO:0006355">
    <property type="term" value="P:regulation of DNA-templated transcription"/>
    <property type="evidence" value="ECO:0007669"/>
    <property type="project" value="InterPro"/>
</dbReference>
<evidence type="ECO:0000313" key="7">
    <source>
        <dbReference type="EMBL" id="ABV34239.1"/>
    </source>
</evidence>
<name>A8F7V5_PSELT</name>
<dbReference type="InterPro" id="IPR007324">
    <property type="entry name" value="Sugar-bd_dom_put"/>
</dbReference>
<proteinExistence type="inferred from homology"/>
<dbReference type="SUPFAM" id="SSF100950">
    <property type="entry name" value="NagB/RpiA/CoA transferase-like"/>
    <property type="match status" value="1"/>
</dbReference>
<organism evidence="7 8">
    <name type="scientific">Pseudothermotoga lettingae (strain ATCC BAA-301 / DSM 14385 / NBRC 107922 / TMO)</name>
    <name type="common">Thermotoga lettingae</name>
    <dbReference type="NCBI Taxonomy" id="416591"/>
    <lineage>
        <taxon>Bacteria</taxon>
        <taxon>Thermotogati</taxon>
        <taxon>Thermotogota</taxon>
        <taxon>Thermotogae</taxon>
        <taxon>Thermotogales</taxon>
        <taxon>Thermotogaceae</taxon>
        <taxon>Pseudothermotoga</taxon>
    </lineage>
</organism>
<dbReference type="AlphaFoldDB" id="A8F7V5"/>
<dbReference type="InterPro" id="IPR036390">
    <property type="entry name" value="WH_DNA-bd_sf"/>
</dbReference>
<keyword evidence="2" id="KW-0805">Transcription regulation</keyword>
<protein>
    <submittedName>
        <fullName evidence="7">Transcriptional regulator, DeoR family</fullName>
    </submittedName>
</protein>
<feature type="domain" description="Sugar-binding" evidence="5">
    <location>
        <begin position="66"/>
        <end position="304"/>
    </location>
</feature>
<dbReference type="SUPFAM" id="SSF46785">
    <property type="entry name" value="Winged helix' DNA-binding domain"/>
    <property type="match status" value="1"/>
</dbReference>
<dbReference type="eggNOG" id="COG2390">
    <property type="taxonomic scope" value="Bacteria"/>
</dbReference>
<dbReference type="Pfam" id="PF04198">
    <property type="entry name" value="Sugar-bind"/>
    <property type="match status" value="1"/>
</dbReference>